<name>A0A6N7XYR8_9FIRM</name>
<dbReference type="GO" id="GO:0071555">
    <property type="term" value="P:cell wall organization"/>
    <property type="evidence" value="ECO:0007669"/>
    <property type="project" value="UniProtKB-KW"/>
</dbReference>
<evidence type="ECO:0000256" key="12">
    <source>
        <dbReference type="ARBA" id="ARBA00034000"/>
    </source>
</evidence>
<evidence type="ECO:0000256" key="6">
    <source>
        <dbReference type="ARBA" id="ARBA00022670"/>
    </source>
</evidence>
<reference evidence="18 19" key="1">
    <citation type="submission" date="2019-09" db="EMBL/GenBank/DDBJ databases">
        <title>In-depth cultivation of the pig gut microbiome towards novel bacterial diversity and tailored functional studies.</title>
        <authorList>
            <person name="Wylensek D."/>
            <person name="Hitch T.C.A."/>
            <person name="Clavel T."/>
        </authorList>
    </citation>
    <scope>NUCLEOTIDE SEQUENCE [LARGE SCALE GENOMIC DNA]</scope>
    <source>
        <strain evidence="18 19">WCA3-693-APC-4?</strain>
    </source>
</reference>
<feature type="active site" description="Proton acceptor" evidence="13">
    <location>
        <position position="67"/>
    </location>
</feature>
<evidence type="ECO:0000313" key="18">
    <source>
        <dbReference type="EMBL" id="MSU01635.1"/>
    </source>
</evidence>
<gene>
    <name evidence="18" type="ORF">FYJ83_09175</name>
</gene>
<keyword evidence="5 18" id="KW-0121">Carboxypeptidase</keyword>
<evidence type="ECO:0000256" key="13">
    <source>
        <dbReference type="PIRSR" id="PIRSR618044-1"/>
    </source>
</evidence>
<keyword evidence="10" id="KW-0573">Peptidoglycan synthesis</keyword>
<dbReference type="EC" id="3.4.16.4" evidence="4"/>
<dbReference type="PRINTS" id="PR00725">
    <property type="entry name" value="DADACBPTASE1"/>
</dbReference>
<evidence type="ECO:0000256" key="11">
    <source>
        <dbReference type="ARBA" id="ARBA00023316"/>
    </source>
</evidence>
<comment type="function">
    <text evidence="1">Removes C-terminal D-alanyl residues from sugar-peptide cell wall precursors.</text>
</comment>
<dbReference type="Proteomes" id="UP000469523">
    <property type="component" value="Unassembled WGS sequence"/>
</dbReference>
<evidence type="ECO:0000256" key="8">
    <source>
        <dbReference type="ARBA" id="ARBA00022801"/>
    </source>
</evidence>
<keyword evidence="19" id="KW-1185">Reference proteome</keyword>
<keyword evidence="9" id="KW-0133">Cell shape</keyword>
<proteinExistence type="inferred from homology"/>
<organism evidence="18 19">
    <name type="scientific">Tissierella pigra</name>
    <dbReference type="NCBI Taxonomy" id="2607614"/>
    <lineage>
        <taxon>Bacteria</taxon>
        <taxon>Bacillati</taxon>
        <taxon>Bacillota</taxon>
        <taxon>Tissierellia</taxon>
        <taxon>Tissierellales</taxon>
        <taxon>Tissierellaceae</taxon>
        <taxon>Tissierella</taxon>
    </lineage>
</organism>
<keyword evidence="7" id="KW-0732">Signal</keyword>
<dbReference type="GO" id="GO:0009002">
    <property type="term" value="F:serine-type D-Ala-D-Ala carboxypeptidase activity"/>
    <property type="evidence" value="ECO:0007669"/>
    <property type="project" value="UniProtKB-EC"/>
</dbReference>
<accession>A0A6N7XYR8</accession>
<feature type="active site" evidence="13">
    <location>
        <position position="124"/>
    </location>
</feature>
<dbReference type="Pfam" id="PF00768">
    <property type="entry name" value="Peptidase_S11"/>
    <property type="match status" value="1"/>
</dbReference>
<feature type="domain" description="Peptidase S11 D-alanyl-D-alanine carboxypeptidase A N-terminal" evidence="16">
    <location>
        <begin position="38"/>
        <end position="269"/>
    </location>
</feature>
<dbReference type="InterPro" id="IPR015956">
    <property type="entry name" value="Peniciliin-bd_prot_C_sf"/>
</dbReference>
<dbReference type="InterPro" id="IPR018044">
    <property type="entry name" value="Peptidase_S11"/>
</dbReference>
<evidence type="ECO:0000256" key="5">
    <source>
        <dbReference type="ARBA" id="ARBA00022645"/>
    </source>
</evidence>
<dbReference type="InterPro" id="IPR012907">
    <property type="entry name" value="Peptidase_S11_C"/>
</dbReference>
<evidence type="ECO:0000256" key="2">
    <source>
        <dbReference type="ARBA" id="ARBA00004752"/>
    </source>
</evidence>
<dbReference type="UniPathway" id="UPA00219"/>
<dbReference type="SUPFAM" id="SSF56601">
    <property type="entry name" value="beta-lactamase/transpeptidase-like"/>
    <property type="match status" value="1"/>
</dbReference>
<feature type="domain" description="Peptidase S11 D-Ala-D-Ala carboxypeptidase A C-terminal" evidence="17">
    <location>
        <begin position="301"/>
        <end position="375"/>
    </location>
</feature>
<evidence type="ECO:0000256" key="15">
    <source>
        <dbReference type="RuleBase" id="RU004016"/>
    </source>
</evidence>
<sequence>MKRLLSILLIFMIVITGTISYGDSINTYIPVVLRENLRTYILADFETGEILEEHNINEVVEIASISKLMSYLVVMEQVSKGNVSLDDIITIDKDTTKIKGSSFKLKVGEVFTVKELLEAAIVISGNDAAYALSKYVGGTEENFVKMMNEKAKEIGIESAVFYNSTGLPIPEKDVQNKMTTKEIFLLSQYIIKKYPEILNICSIKSIEQIDRNYFELNTNPLLNEIKGVDGLKTGFTNKAGYSYVSTFTIEGKAGESKDQRLIAIVMGAKDLEKRNIMAKILVQYGIDNYSHKVFLDKTIPLKTLDFPKGHITKVDVFPEKEFSRLIKNDEDITVNLHINENMKLPIKSGAVIGRAEVLENGEIIFETNVLIKEDVIKAKWYIVLMRYIERLFGRGDN</sequence>
<dbReference type="InterPro" id="IPR037167">
    <property type="entry name" value="Peptidase_S11_C_sf"/>
</dbReference>
<evidence type="ECO:0000256" key="3">
    <source>
        <dbReference type="ARBA" id="ARBA00007164"/>
    </source>
</evidence>
<dbReference type="PANTHER" id="PTHR21581">
    <property type="entry name" value="D-ALANYL-D-ALANINE CARBOXYPEPTIDASE"/>
    <property type="match status" value="1"/>
</dbReference>
<evidence type="ECO:0000313" key="19">
    <source>
        <dbReference type="Proteomes" id="UP000469523"/>
    </source>
</evidence>
<dbReference type="Pfam" id="PF07943">
    <property type="entry name" value="PBP5_C"/>
    <property type="match status" value="1"/>
</dbReference>
<evidence type="ECO:0000259" key="17">
    <source>
        <dbReference type="Pfam" id="PF07943"/>
    </source>
</evidence>
<dbReference type="InterPro" id="IPR012338">
    <property type="entry name" value="Beta-lactam/transpept-like"/>
</dbReference>
<evidence type="ECO:0000256" key="9">
    <source>
        <dbReference type="ARBA" id="ARBA00022960"/>
    </source>
</evidence>
<evidence type="ECO:0000256" key="7">
    <source>
        <dbReference type="ARBA" id="ARBA00022729"/>
    </source>
</evidence>
<evidence type="ECO:0000256" key="1">
    <source>
        <dbReference type="ARBA" id="ARBA00003217"/>
    </source>
</evidence>
<keyword evidence="11" id="KW-0961">Cell wall biogenesis/degradation</keyword>
<feature type="active site" description="Acyl-ester intermediate" evidence="13">
    <location>
        <position position="64"/>
    </location>
</feature>
<dbReference type="Gene3D" id="2.60.410.10">
    <property type="entry name" value="D-Ala-D-Ala carboxypeptidase, C-terminal domain"/>
    <property type="match status" value="1"/>
</dbReference>
<comment type="catalytic activity">
    <reaction evidence="12">
        <text>Preferential cleavage: (Ac)2-L-Lys-D-Ala-|-D-Ala. Also transpeptidation of peptidyl-alanyl moieties that are N-acyl substituents of D-alanine.</text>
        <dbReference type="EC" id="3.4.16.4"/>
    </reaction>
</comment>
<comment type="pathway">
    <text evidence="2">Cell wall biogenesis; peptidoglycan biosynthesis.</text>
</comment>
<comment type="caution">
    <text evidence="18">The sequence shown here is derived from an EMBL/GenBank/DDBJ whole genome shotgun (WGS) entry which is preliminary data.</text>
</comment>
<evidence type="ECO:0000256" key="14">
    <source>
        <dbReference type="PIRSR" id="PIRSR618044-2"/>
    </source>
</evidence>
<evidence type="ECO:0000256" key="4">
    <source>
        <dbReference type="ARBA" id="ARBA00012448"/>
    </source>
</evidence>
<keyword evidence="8" id="KW-0378">Hydrolase</keyword>
<feature type="binding site" evidence="14">
    <location>
        <position position="232"/>
    </location>
    <ligand>
        <name>substrate</name>
    </ligand>
</feature>
<protein>
    <recommendedName>
        <fullName evidence="4">serine-type D-Ala-D-Ala carboxypeptidase</fullName>
        <ecNumber evidence="4">3.4.16.4</ecNumber>
    </recommendedName>
</protein>
<evidence type="ECO:0000256" key="10">
    <source>
        <dbReference type="ARBA" id="ARBA00022984"/>
    </source>
</evidence>
<dbReference type="RefSeq" id="WP_154440045.1">
    <property type="nucleotide sequence ID" value="NZ_JAHLPJ010000001.1"/>
</dbReference>
<dbReference type="EMBL" id="VUNQ01000017">
    <property type="protein sequence ID" value="MSU01635.1"/>
    <property type="molecule type" value="Genomic_DNA"/>
</dbReference>
<dbReference type="GO" id="GO:0006508">
    <property type="term" value="P:proteolysis"/>
    <property type="evidence" value="ECO:0007669"/>
    <property type="project" value="UniProtKB-KW"/>
</dbReference>
<comment type="similarity">
    <text evidence="3 15">Belongs to the peptidase S11 family.</text>
</comment>
<dbReference type="GO" id="GO:0009252">
    <property type="term" value="P:peptidoglycan biosynthetic process"/>
    <property type="evidence" value="ECO:0007669"/>
    <property type="project" value="UniProtKB-UniPathway"/>
</dbReference>
<dbReference type="Gene3D" id="3.40.710.10">
    <property type="entry name" value="DD-peptidase/beta-lactamase superfamily"/>
    <property type="match status" value="1"/>
</dbReference>
<dbReference type="SUPFAM" id="SSF69189">
    <property type="entry name" value="Penicillin-binding protein associated domain"/>
    <property type="match status" value="1"/>
</dbReference>
<dbReference type="PANTHER" id="PTHR21581:SF6">
    <property type="entry name" value="TRAFFICKING PROTEIN PARTICLE COMPLEX SUBUNIT 12"/>
    <property type="match status" value="1"/>
</dbReference>
<dbReference type="InterPro" id="IPR001967">
    <property type="entry name" value="Peptidase_S11_N"/>
</dbReference>
<dbReference type="AlphaFoldDB" id="A0A6N7XYR8"/>
<evidence type="ECO:0000259" key="16">
    <source>
        <dbReference type="Pfam" id="PF00768"/>
    </source>
</evidence>
<keyword evidence="6" id="KW-0645">Protease</keyword>
<dbReference type="GO" id="GO:0008360">
    <property type="term" value="P:regulation of cell shape"/>
    <property type="evidence" value="ECO:0007669"/>
    <property type="project" value="UniProtKB-KW"/>
</dbReference>